<comment type="function">
    <text evidence="9">Converts cobyric acid to cobinamide by the addition of aminopropanol on the F carboxylic group.</text>
</comment>
<feature type="transmembrane region" description="Helical" evidence="9">
    <location>
        <begin position="49"/>
        <end position="73"/>
    </location>
</feature>
<dbReference type="NCBIfam" id="TIGR00380">
    <property type="entry name" value="cobal_cbiB"/>
    <property type="match status" value="1"/>
</dbReference>
<comment type="similarity">
    <text evidence="3 9">Belongs to the CobD/CbiB family.</text>
</comment>
<dbReference type="Pfam" id="PF03186">
    <property type="entry name" value="CobD_Cbib"/>
    <property type="match status" value="1"/>
</dbReference>
<dbReference type="Proteomes" id="UP000694232">
    <property type="component" value="Chromosome 2"/>
</dbReference>
<keyword evidence="8 9" id="KW-0472">Membrane</keyword>
<evidence type="ECO:0000256" key="5">
    <source>
        <dbReference type="ARBA" id="ARBA00022573"/>
    </source>
</evidence>
<evidence type="ECO:0000256" key="4">
    <source>
        <dbReference type="ARBA" id="ARBA00022475"/>
    </source>
</evidence>
<proteinExistence type="inferred from homology"/>
<keyword evidence="11" id="KW-1185">Reference proteome</keyword>
<dbReference type="GO" id="GO:0009236">
    <property type="term" value="P:cobalamin biosynthetic process"/>
    <property type="evidence" value="ECO:0007669"/>
    <property type="project" value="UniProtKB-UniRule"/>
</dbReference>
<dbReference type="GO" id="GO:0015420">
    <property type="term" value="F:ABC-type vitamin B12 transporter activity"/>
    <property type="evidence" value="ECO:0007669"/>
    <property type="project" value="UniProtKB-UniRule"/>
</dbReference>
<evidence type="ECO:0000256" key="3">
    <source>
        <dbReference type="ARBA" id="ARBA00006263"/>
    </source>
</evidence>
<dbReference type="PANTHER" id="PTHR34308:SF1">
    <property type="entry name" value="COBALAMIN BIOSYNTHESIS PROTEIN CBIB"/>
    <property type="match status" value="1"/>
</dbReference>
<dbReference type="HAMAP" id="MF_00024">
    <property type="entry name" value="CobD_CbiB"/>
    <property type="match status" value="1"/>
</dbReference>
<dbReference type="EMBL" id="CP076642">
    <property type="protein sequence ID" value="QXO16176.1"/>
    <property type="molecule type" value="Genomic_DNA"/>
</dbReference>
<keyword evidence="7 9" id="KW-1133">Transmembrane helix</keyword>
<name>A0A975U7U5_9VIBR</name>
<evidence type="ECO:0000313" key="10">
    <source>
        <dbReference type="EMBL" id="QXO16176.1"/>
    </source>
</evidence>
<dbReference type="GO" id="GO:0048472">
    <property type="term" value="F:threonine-phosphate decarboxylase activity"/>
    <property type="evidence" value="ECO:0007669"/>
    <property type="project" value="InterPro"/>
</dbReference>
<feature type="transmembrane region" description="Helical" evidence="9">
    <location>
        <begin position="157"/>
        <end position="178"/>
    </location>
</feature>
<evidence type="ECO:0000256" key="8">
    <source>
        <dbReference type="ARBA" id="ARBA00023136"/>
    </source>
</evidence>
<evidence type="ECO:0000256" key="6">
    <source>
        <dbReference type="ARBA" id="ARBA00022692"/>
    </source>
</evidence>
<gene>
    <name evidence="10" type="primary">cbiB</name>
    <name evidence="9" type="synonym">cobD</name>
    <name evidence="10" type="ORF">KNV97_01235</name>
</gene>
<evidence type="ECO:0000256" key="2">
    <source>
        <dbReference type="ARBA" id="ARBA00004953"/>
    </source>
</evidence>
<comment type="caution">
    <text evidence="9">Lacks conserved residue(s) required for the propagation of feature annotation.</text>
</comment>
<comment type="subcellular location">
    <subcellularLocation>
        <location evidence="1 9">Cell membrane</location>
        <topology evidence="1 9">Multi-pass membrane protein</topology>
    </subcellularLocation>
</comment>
<keyword evidence="6 9" id="KW-0812">Transmembrane</keyword>
<protein>
    <recommendedName>
        <fullName evidence="9">Cobalamin biosynthesis protein CobD</fullName>
    </recommendedName>
</protein>
<evidence type="ECO:0000256" key="7">
    <source>
        <dbReference type="ARBA" id="ARBA00022989"/>
    </source>
</evidence>
<sequence length="322" mass="35944">MISLAVCIGAFVLDVLLGDPVNWPHPIRWIGNTISRSEKMLRRWFTSPAQLYIAGGLLWIMVVGASAAVTWFAIWAAFQIHWLAGSVLQLWLAFTVLAGKCLQDCALDVLEPLRRGDIAEARIKLSYIVGRDTRSLDNEQMTRATVETVAENTVDGIIAPLFYLFIGGVPLAMAYKAVNTLDSMVGYRNERYRELGCVSARIDDVANFIPARLTWLLFSAAAWLQKQDYKAAFVIGWRDRYQHKSPNCAWSEAAVAGALGIRLGGPNQYFGEWVAKPWIGDAKRAIEAEDIVRSIRLMKAAAWIALVLFSACYLLWSFLPVN</sequence>
<reference evidence="10" key="1">
    <citation type="submission" date="2021-06" db="EMBL/GenBank/DDBJ databases">
        <title>Vibrio nov. sp., novel gut bacterium isolated from Yellow Sea oyster.</title>
        <authorList>
            <person name="Muhammad N."/>
            <person name="Nguyen T.H."/>
            <person name="Lee Y.-J."/>
            <person name="Ko J."/>
            <person name="Kim S.-G."/>
        </authorList>
    </citation>
    <scope>NUCLEOTIDE SEQUENCE</scope>
    <source>
        <strain evidence="10">OG9-811</strain>
    </source>
</reference>
<organism evidence="10 11">
    <name type="scientific">Vibrio ostreae</name>
    <dbReference type="NCBI Taxonomy" id="2841925"/>
    <lineage>
        <taxon>Bacteria</taxon>
        <taxon>Pseudomonadati</taxon>
        <taxon>Pseudomonadota</taxon>
        <taxon>Gammaproteobacteria</taxon>
        <taxon>Vibrionales</taxon>
        <taxon>Vibrionaceae</taxon>
        <taxon>Vibrio</taxon>
    </lineage>
</organism>
<evidence type="ECO:0000256" key="9">
    <source>
        <dbReference type="HAMAP-Rule" id="MF_00024"/>
    </source>
</evidence>
<evidence type="ECO:0000256" key="1">
    <source>
        <dbReference type="ARBA" id="ARBA00004651"/>
    </source>
</evidence>
<accession>A0A975U7U5</accession>
<dbReference type="GO" id="GO:0005886">
    <property type="term" value="C:plasma membrane"/>
    <property type="evidence" value="ECO:0007669"/>
    <property type="project" value="UniProtKB-SubCell"/>
</dbReference>
<keyword evidence="5 9" id="KW-0169">Cobalamin biosynthesis</keyword>
<dbReference type="KEGG" id="vos:KNV97_01235"/>
<comment type="pathway">
    <text evidence="2 9">Cofactor biosynthesis; adenosylcobalamin biosynthesis.</text>
</comment>
<dbReference type="PANTHER" id="PTHR34308">
    <property type="entry name" value="COBALAMIN BIOSYNTHESIS PROTEIN CBIB"/>
    <property type="match status" value="1"/>
</dbReference>
<keyword evidence="4 9" id="KW-1003">Cell membrane</keyword>
<evidence type="ECO:0000313" key="11">
    <source>
        <dbReference type="Proteomes" id="UP000694232"/>
    </source>
</evidence>
<dbReference type="RefSeq" id="WP_218561909.1">
    <property type="nucleotide sequence ID" value="NZ_CP076642.1"/>
</dbReference>
<dbReference type="InterPro" id="IPR004485">
    <property type="entry name" value="Cobalamin_biosynth_CobD/CbiB"/>
</dbReference>
<dbReference type="AlphaFoldDB" id="A0A975U7U5"/>
<feature type="transmembrane region" description="Helical" evidence="9">
    <location>
        <begin position="300"/>
        <end position="319"/>
    </location>
</feature>